<dbReference type="InterPro" id="IPR018713">
    <property type="entry name" value="MPAB/Lcp_cat_dom"/>
</dbReference>
<dbReference type="PANTHER" id="PTHR36124">
    <property type="match status" value="1"/>
</dbReference>
<protein>
    <recommendedName>
        <fullName evidence="2">ER-bound oxygenase mpaB/mpaB'/Rubber oxygenase catalytic domain-containing protein</fullName>
    </recommendedName>
</protein>
<dbReference type="EMBL" id="VFLP01000047">
    <property type="protein sequence ID" value="TRX91246.1"/>
    <property type="molecule type" value="Genomic_DNA"/>
</dbReference>
<dbReference type="AlphaFoldDB" id="A0A553HTG8"/>
<feature type="transmembrane region" description="Helical" evidence="1">
    <location>
        <begin position="55"/>
        <end position="74"/>
    </location>
</feature>
<evidence type="ECO:0000313" key="3">
    <source>
        <dbReference type="EMBL" id="TRX91246.1"/>
    </source>
</evidence>
<dbReference type="OrthoDB" id="545169at2759"/>
<reference evidence="4" key="1">
    <citation type="submission" date="2019-06" db="EMBL/GenBank/DDBJ databases">
        <title>Draft genome sequence of the griseofulvin-producing fungus Xylaria cubensis strain G536.</title>
        <authorList>
            <person name="Mead M.E."/>
            <person name="Raja H.A."/>
            <person name="Steenwyk J.L."/>
            <person name="Knowles S.L."/>
            <person name="Oberlies N.H."/>
            <person name="Rokas A."/>
        </authorList>
    </citation>
    <scope>NUCLEOTIDE SEQUENCE [LARGE SCALE GENOMIC DNA]</scope>
    <source>
        <strain evidence="4">G536</strain>
    </source>
</reference>
<dbReference type="InterPro" id="IPR046366">
    <property type="entry name" value="MPAB"/>
</dbReference>
<evidence type="ECO:0000313" key="4">
    <source>
        <dbReference type="Proteomes" id="UP000319160"/>
    </source>
</evidence>
<feature type="domain" description="ER-bound oxygenase mpaB/mpaB'/Rubber oxygenase catalytic" evidence="2">
    <location>
        <begin position="163"/>
        <end position="315"/>
    </location>
</feature>
<sequence length="346" mass="39514">MHKTFCRHSVFIPKTSPTGTSEILLNGLLTSRIVMSSHPGRSPLWGPESGYSRSWFFWIIASLLVYVPLCVIVRRHQMRRMARRHVSRENMTLEEAYAIKCRLAEHEFPTVFSAAINSVFFKAESIPTIAKLIARAMQRSSPERKPRGPSVTPLDLLGRPGAPATIAAVDRVNRIHALYRPSGVMSDTDLLYVLSLFALEPERWMKRFEWRSLTTRERCAFATLWKALGEDLHIPFDALLPSGKEGFRDALHWLQELEQWARDYEAKNRKKSPESVFLGEKQLDARTKNVPRPLKRVARGFAAALIEPELRQAMGTIRRIETPPAATIFIVESIIRVRKFTALDLN</sequence>
<organism evidence="3 4">
    <name type="scientific">Xylaria flabelliformis</name>
    <dbReference type="NCBI Taxonomy" id="2512241"/>
    <lineage>
        <taxon>Eukaryota</taxon>
        <taxon>Fungi</taxon>
        <taxon>Dikarya</taxon>
        <taxon>Ascomycota</taxon>
        <taxon>Pezizomycotina</taxon>
        <taxon>Sordariomycetes</taxon>
        <taxon>Xylariomycetidae</taxon>
        <taxon>Xylariales</taxon>
        <taxon>Xylariaceae</taxon>
        <taxon>Xylaria</taxon>
    </lineage>
</organism>
<dbReference type="PANTHER" id="PTHR36124:SF1">
    <property type="entry name" value="ER-BOUND OXYGENASE MPAB_MPAB'_RUBBER OXYGENASE CATALYTIC DOMAIN-CONTAINING PROTEIN"/>
    <property type="match status" value="1"/>
</dbReference>
<accession>A0A553HTG8</accession>
<keyword evidence="1" id="KW-0812">Transmembrane</keyword>
<keyword evidence="4" id="KW-1185">Reference proteome</keyword>
<evidence type="ECO:0000256" key="1">
    <source>
        <dbReference type="SAM" id="Phobius"/>
    </source>
</evidence>
<dbReference type="Proteomes" id="UP000319160">
    <property type="component" value="Unassembled WGS sequence"/>
</dbReference>
<keyword evidence="1" id="KW-1133">Transmembrane helix</keyword>
<gene>
    <name evidence="3" type="ORF">FHL15_007851</name>
</gene>
<proteinExistence type="predicted"/>
<evidence type="ECO:0000259" key="2">
    <source>
        <dbReference type="Pfam" id="PF09995"/>
    </source>
</evidence>
<dbReference type="GO" id="GO:0016491">
    <property type="term" value="F:oxidoreductase activity"/>
    <property type="evidence" value="ECO:0007669"/>
    <property type="project" value="InterPro"/>
</dbReference>
<comment type="caution">
    <text evidence="3">The sequence shown here is derived from an EMBL/GenBank/DDBJ whole genome shotgun (WGS) entry which is preliminary data.</text>
</comment>
<dbReference type="STRING" id="2512241.A0A553HTG8"/>
<name>A0A553HTG8_9PEZI</name>
<keyword evidence="1" id="KW-0472">Membrane</keyword>
<dbReference type="Pfam" id="PF09995">
    <property type="entry name" value="MPAB_Lcp_cat"/>
    <property type="match status" value="1"/>
</dbReference>